<sequence length="761" mass="82763">MCALIPPALQLPSEAMTFVVDTAASVSDKIQFSLAVQLRTVKSSCDTLFKAASERDLLTPNNALEPWQFLAWTSGIVARDNVTVILGRLDWRAIIVSPYNTLFSGDASQGYVGAIPGYVFLYVASSPGHYVNYGFFQVDAPHLPANATHPWANYSTGFTLENQPMVPKILENSPNRTTPMQWTSLSVRNTSSPSSALITYGGSFSLPIAIDPKSREQLIMVNLRGESLSDFFSHVHVSATGTAILVDAVSGAFVAGSVRDATGAYTADEEPRLVNVTELRDPRISCILHAEAVLEENAPQDSVRSASEALLSCTPPCLFTFWPHLNQLHEGRDIVPLGVIGYRFSTVCVTRVQYAAGAKLDLRLVVVLPSDDVLGVFLAGLYSSLYSPLATIVCVTVVVILSVSLVFRQLIDVEHRIHELACTMLIPSREPVTLLGSSISVNSGEPPMKSMFSEFDRLARVLHALKRELFTLRAFTFRSFDQSNETTTTTEGGVSENPPPTSRMPREHSSDASRASSCIPYDLAVNATWRVPVITVRAEIGSALLGALRLDPLVTYHRQRDVLDVLQTHVKSAPGASVDYFGDRFVVHLNASGRTPRHALVALSLCTQSAEDIARLAEAYCNSEATPRSGFSSPQPCELPFVCGIASAVAVCGMMGPAAMKVFTVISVGESQAMFLSRIAKVDRHKILLTWRAVDFAMQQMAFQRLVSTATLTELPAGRSLCANTHRYTFVPVAKVYLPGESDRSSHVYATATPEQEKTLP</sequence>
<feature type="region of interest" description="Disordered" evidence="1">
    <location>
        <begin position="484"/>
        <end position="513"/>
    </location>
</feature>
<organism evidence="3 4">
    <name type="scientific">Bodo saltans</name>
    <name type="common">Flagellated protozoan</name>
    <dbReference type="NCBI Taxonomy" id="75058"/>
    <lineage>
        <taxon>Eukaryota</taxon>
        <taxon>Discoba</taxon>
        <taxon>Euglenozoa</taxon>
        <taxon>Kinetoplastea</taxon>
        <taxon>Metakinetoplastina</taxon>
        <taxon>Eubodonida</taxon>
        <taxon>Bodonidae</taxon>
        <taxon>Bodo</taxon>
    </lineage>
</organism>
<dbReference type="Proteomes" id="UP000051952">
    <property type="component" value="Unassembled WGS sequence"/>
</dbReference>
<dbReference type="EMBL" id="CYKH01001881">
    <property type="protein sequence ID" value="CUG90971.1"/>
    <property type="molecule type" value="Genomic_DNA"/>
</dbReference>
<feature type="transmembrane region" description="Helical" evidence="2">
    <location>
        <begin position="385"/>
        <end position="407"/>
    </location>
</feature>
<keyword evidence="2" id="KW-1133">Transmembrane helix</keyword>
<gene>
    <name evidence="3" type="ORF">BSAL_29530</name>
</gene>
<evidence type="ECO:0000313" key="3">
    <source>
        <dbReference type="EMBL" id="CUG90971.1"/>
    </source>
</evidence>
<evidence type="ECO:0000313" key="4">
    <source>
        <dbReference type="Proteomes" id="UP000051952"/>
    </source>
</evidence>
<keyword evidence="4" id="KW-1185">Reference proteome</keyword>
<accession>A0A0S4JK60</accession>
<dbReference type="VEuPathDB" id="TriTrypDB:BSAL_89665"/>
<reference evidence="4" key="1">
    <citation type="submission" date="2015-09" db="EMBL/GenBank/DDBJ databases">
        <authorList>
            <consortium name="Pathogen Informatics"/>
        </authorList>
    </citation>
    <scope>NUCLEOTIDE SEQUENCE [LARGE SCALE GENOMIC DNA]</scope>
    <source>
        <strain evidence="4">Lake Konstanz</strain>
    </source>
</reference>
<evidence type="ECO:0000256" key="2">
    <source>
        <dbReference type="SAM" id="Phobius"/>
    </source>
</evidence>
<protein>
    <submittedName>
        <fullName evidence="3">Transmembrane protein, putative</fullName>
    </submittedName>
</protein>
<keyword evidence="2" id="KW-0472">Membrane</keyword>
<proteinExistence type="predicted"/>
<keyword evidence="2 3" id="KW-0812">Transmembrane</keyword>
<dbReference type="AlphaFoldDB" id="A0A0S4JK60"/>
<name>A0A0S4JK60_BODSA</name>
<evidence type="ECO:0000256" key="1">
    <source>
        <dbReference type="SAM" id="MobiDB-lite"/>
    </source>
</evidence>